<reference evidence="2" key="1">
    <citation type="submission" date="2013-07" db="EMBL/GenBank/DDBJ databases">
        <title>The genome of Eucalyptus grandis.</title>
        <authorList>
            <person name="Schmutz J."/>
            <person name="Hayes R."/>
            <person name="Myburg A."/>
            <person name="Tuskan G."/>
            <person name="Grattapaglia D."/>
            <person name="Rokhsar D.S."/>
        </authorList>
    </citation>
    <scope>NUCLEOTIDE SEQUENCE</scope>
    <source>
        <tissue evidence="2">Leaf extractions</tissue>
    </source>
</reference>
<dbReference type="InterPro" id="IPR009424">
    <property type="entry name" value="AGP16/20/22/41"/>
</dbReference>
<dbReference type="Gramene" id="KCW79699">
    <property type="protein sequence ID" value="KCW79699"/>
    <property type="gene ID" value="EUGRSUZ_C01051"/>
</dbReference>
<keyword evidence="1" id="KW-0812">Transmembrane</keyword>
<feature type="transmembrane region" description="Helical" evidence="1">
    <location>
        <begin position="126"/>
        <end position="147"/>
    </location>
</feature>
<evidence type="ECO:0000313" key="2">
    <source>
        <dbReference type="EMBL" id="KCW79699.1"/>
    </source>
</evidence>
<dbReference type="Pfam" id="PF06376">
    <property type="entry name" value="AGP"/>
    <property type="match status" value="1"/>
</dbReference>
<proteinExistence type="predicted"/>
<protein>
    <submittedName>
        <fullName evidence="2">Uncharacterized protein</fullName>
    </submittedName>
</protein>
<keyword evidence="1" id="KW-0472">Membrane</keyword>
<dbReference type="PANTHER" id="PTHR33374">
    <property type="entry name" value="ARABINOGALACTAN PROTEIN 20"/>
    <property type="match status" value="1"/>
</dbReference>
<name>A0A059CN79_EUCGR</name>
<sequence length="148" mass="16453">MVMGLPIPSRLPDEFVRSTRDARRVLEPGETRGEGTFKILNRRPRKSSHPTTLFFPVSLLSSDLRPGLAILLLLERFFFAKMNAVRSCFIPVIVGFMFLTLLQLGYGQSMVPSPAPEGPSNDGTRMAIDQGIAYTLLLVALAVTYLFH</sequence>
<dbReference type="InParanoid" id="A0A059CN79"/>
<keyword evidence="1" id="KW-1133">Transmembrane helix</keyword>
<organism evidence="2">
    <name type="scientific">Eucalyptus grandis</name>
    <name type="common">Flooded gum</name>
    <dbReference type="NCBI Taxonomy" id="71139"/>
    <lineage>
        <taxon>Eukaryota</taxon>
        <taxon>Viridiplantae</taxon>
        <taxon>Streptophyta</taxon>
        <taxon>Embryophyta</taxon>
        <taxon>Tracheophyta</taxon>
        <taxon>Spermatophyta</taxon>
        <taxon>Magnoliopsida</taxon>
        <taxon>eudicotyledons</taxon>
        <taxon>Gunneridae</taxon>
        <taxon>Pentapetalae</taxon>
        <taxon>rosids</taxon>
        <taxon>malvids</taxon>
        <taxon>Myrtales</taxon>
        <taxon>Myrtaceae</taxon>
        <taxon>Myrtoideae</taxon>
        <taxon>Eucalypteae</taxon>
        <taxon>Eucalyptus</taxon>
    </lineage>
</organism>
<gene>
    <name evidence="2" type="ORF">EUGRSUZ_C01051</name>
</gene>
<dbReference type="AlphaFoldDB" id="A0A059CN79"/>
<dbReference type="EMBL" id="KK198755">
    <property type="protein sequence ID" value="KCW79699.1"/>
    <property type="molecule type" value="Genomic_DNA"/>
</dbReference>
<feature type="transmembrane region" description="Helical" evidence="1">
    <location>
        <begin position="86"/>
        <end position="106"/>
    </location>
</feature>
<evidence type="ECO:0000256" key="1">
    <source>
        <dbReference type="SAM" id="Phobius"/>
    </source>
</evidence>
<accession>A0A059CN79</accession>